<keyword evidence="6 7" id="KW-0998">Cell outer membrane</keyword>
<accession>A0A1C4EF27</accession>
<dbReference type="Pfam" id="PF07715">
    <property type="entry name" value="Plug"/>
    <property type="match status" value="1"/>
</dbReference>
<evidence type="ECO:0000256" key="3">
    <source>
        <dbReference type="ARBA" id="ARBA00022452"/>
    </source>
</evidence>
<dbReference type="InterPro" id="IPR023997">
    <property type="entry name" value="TonB-dep_OMP_SusC/RagA_CS"/>
</dbReference>
<evidence type="ECO:0000256" key="6">
    <source>
        <dbReference type="ARBA" id="ARBA00023237"/>
    </source>
</evidence>
<dbReference type="Gene3D" id="2.170.130.10">
    <property type="entry name" value="TonB-dependent receptor, plug domain"/>
    <property type="match status" value="1"/>
</dbReference>
<dbReference type="SUPFAM" id="SSF49464">
    <property type="entry name" value="Carboxypeptidase regulatory domain-like"/>
    <property type="match status" value="1"/>
</dbReference>
<dbReference type="Proteomes" id="UP000242818">
    <property type="component" value="Unassembled WGS sequence"/>
</dbReference>
<keyword evidence="10" id="KW-1185">Reference proteome</keyword>
<evidence type="ECO:0000256" key="1">
    <source>
        <dbReference type="ARBA" id="ARBA00004571"/>
    </source>
</evidence>
<dbReference type="InterPro" id="IPR023996">
    <property type="entry name" value="TonB-dep_OMP_SusC/RagA"/>
</dbReference>
<sequence length="1155" mass="127803">MYMNFNKEFRVDYVCPSSNLNPHAVSGNVMKSRWLLSPVFAFFFLLMAARSPAAAPASHSLLVRDFTADTTMLVTGKVTEENGTPAPGVVVRATKTQKVAVTNATGEYSIMAAADDKLIFTFIGYETVERNIKGARRVDITIRVGAAKGLGEVVVTGFQEIDKRKFAGASTKIKGDDVRMDGTTDVSRALEGKVAGVSVQNVSGTFGAAPKVRIRGVTSLTGENKPLWVVDGIALEDVINVTNDQLSSGDPSTLLASSVAGLNMNDVEDIYILKDAAATSLYGARAMNGVVVINTKKGRTGNLVVNYTGNFSSQLRPSYDNFNIMNSADQMSVDAEIARKGLLNLSDLGNAADKGVYGKMYDELQTIDPTTGKFLLENTVDGRRKFLERYAKANTDWFHILFRNSTIQEHTISLSGGSDKMRSYFSVGFYNDNGWTVADNVKRYTFNSQNNFTFSNKVSAALIATGSVRQQRAPGTVARTTDAFYGKMSRDFDINPYNYALNTSRALTAYDETGNLEYFTRNYAPFNILNELKNNYLNLSVVDIKLQGSLSYKITSHIRYDFLGAIRYAKTNQEDIVKENSNKAEAYRADYNATIANANRFLYKDPDDPNALPQIVLPVGGLYNRNENSLTNYNFRNSVNYTQSFGLHDVNVLIGQEVKYADRQNAVNTGYGYQYDYGGSVIANYLALKKDAEANLPYFGMSKTYDRYAAFYGTAAYTYNNRYNFTGAIRTDGSNRLGESRTARWLPTWSLSGAWNIDQEKFIQRAKNINLLKLRVSYGLTADLGVATNSSVVLRAQNTLRPYASEIEPGIYIQDLENADLTWEKQYSLNVGVDAGFFDGRLTTTVDLYKKNGFDLIENIKTSGIGGQDTKFANYADLSTKGVELTIGGEIIRNKDFGWKLALTAGYNKNKIRNARNTPIIFDQVVPEGGNKNGYPVSSLFSLDYKGLEPTTGIPLFVNEKGETSREINLQDVETKYLVYEGPVDPPLAGGITNSFRYKTFSLSVLITYQAGNKIRLNPVFKSTYSDLDAFPKEFLDRWTLPGDENHTNIPGIIDALTNYRMGGAYPYNAYNYSSARVADGGFARLKYVALTYNLPQRFTNKIGFNNLSLTASGSNLWLLYADPKLKGQDPEFFNAGGVAQPLQRQLVLSLKVGL</sequence>
<reference evidence="9 10" key="1">
    <citation type="submission" date="2016-08" db="EMBL/GenBank/DDBJ databases">
        <authorList>
            <person name="Seilhamer J.J."/>
        </authorList>
    </citation>
    <scope>NUCLEOTIDE SEQUENCE [LARGE SCALE GENOMIC DNA]</scope>
    <source>
        <strain evidence="9 10">A37T2</strain>
    </source>
</reference>
<comment type="subcellular location">
    <subcellularLocation>
        <location evidence="1 7">Cell outer membrane</location>
        <topology evidence="1 7">Multi-pass membrane protein</topology>
    </subcellularLocation>
</comment>
<protein>
    <submittedName>
        <fullName evidence="9">TonB-linked outer membrane protein, SusC/RagA family</fullName>
    </submittedName>
</protein>
<name>A0A1C4EF27_9BACT</name>
<evidence type="ECO:0000259" key="8">
    <source>
        <dbReference type="Pfam" id="PF07715"/>
    </source>
</evidence>
<dbReference type="EMBL" id="FMAR01000008">
    <property type="protein sequence ID" value="SCC42174.1"/>
    <property type="molecule type" value="Genomic_DNA"/>
</dbReference>
<dbReference type="InterPro" id="IPR037066">
    <property type="entry name" value="Plug_dom_sf"/>
</dbReference>
<keyword evidence="3 7" id="KW-1134">Transmembrane beta strand</keyword>
<dbReference type="GO" id="GO:0009279">
    <property type="term" value="C:cell outer membrane"/>
    <property type="evidence" value="ECO:0007669"/>
    <property type="project" value="UniProtKB-SubCell"/>
</dbReference>
<dbReference type="AlphaFoldDB" id="A0A1C4EF27"/>
<dbReference type="NCBIfam" id="TIGR04057">
    <property type="entry name" value="SusC_RagA_signa"/>
    <property type="match status" value="1"/>
</dbReference>
<gene>
    <name evidence="9" type="ORF">GA0116948_10861</name>
</gene>
<evidence type="ECO:0000313" key="10">
    <source>
        <dbReference type="Proteomes" id="UP000242818"/>
    </source>
</evidence>
<evidence type="ECO:0000313" key="9">
    <source>
        <dbReference type="EMBL" id="SCC42174.1"/>
    </source>
</evidence>
<dbReference type="InterPro" id="IPR012910">
    <property type="entry name" value="Plug_dom"/>
</dbReference>
<feature type="domain" description="TonB-dependent receptor plug" evidence="8">
    <location>
        <begin position="163"/>
        <end position="290"/>
    </location>
</feature>
<dbReference type="Gene3D" id="2.40.170.20">
    <property type="entry name" value="TonB-dependent receptor, beta-barrel domain"/>
    <property type="match status" value="1"/>
</dbReference>
<keyword evidence="5 7" id="KW-0472">Membrane</keyword>
<dbReference type="Gene3D" id="2.60.40.1120">
    <property type="entry name" value="Carboxypeptidase-like, regulatory domain"/>
    <property type="match status" value="1"/>
</dbReference>
<proteinExistence type="inferred from homology"/>
<dbReference type="Pfam" id="PF13715">
    <property type="entry name" value="CarbopepD_reg_2"/>
    <property type="match status" value="1"/>
</dbReference>
<dbReference type="STRING" id="1335309.GA0116948_10861"/>
<organism evidence="9 10">
    <name type="scientific">Chitinophaga costaii</name>
    <dbReference type="NCBI Taxonomy" id="1335309"/>
    <lineage>
        <taxon>Bacteria</taxon>
        <taxon>Pseudomonadati</taxon>
        <taxon>Bacteroidota</taxon>
        <taxon>Chitinophagia</taxon>
        <taxon>Chitinophagales</taxon>
        <taxon>Chitinophagaceae</taxon>
        <taxon>Chitinophaga</taxon>
    </lineage>
</organism>
<keyword evidence="2 7" id="KW-0813">Transport</keyword>
<dbReference type="NCBIfam" id="TIGR04056">
    <property type="entry name" value="OMP_RagA_SusC"/>
    <property type="match status" value="1"/>
</dbReference>
<evidence type="ECO:0000256" key="2">
    <source>
        <dbReference type="ARBA" id="ARBA00022448"/>
    </source>
</evidence>
<evidence type="ECO:0000256" key="4">
    <source>
        <dbReference type="ARBA" id="ARBA00022692"/>
    </source>
</evidence>
<keyword evidence="4 7" id="KW-0812">Transmembrane</keyword>
<dbReference type="SUPFAM" id="SSF56935">
    <property type="entry name" value="Porins"/>
    <property type="match status" value="1"/>
</dbReference>
<dbReference type="InterPro" id="IPR036942">
    <property type="entry name" value="Beta-barrel_TonB_sf"/>
</dbReference>
<dbReference type="PROSITE" id="PS52016">
    <property type="entry name" value="TONB_DEPENDENT_REC_3"/>
    <property type="match status" value="1"/>
</dbReference>
<dbReference type="InterPro" id="IPR008969">
    <property type="entry name" value="CarboxyPept-like_regulatory"/>
</dbReference>
<comment type="similarity">
    <text evidence="7">Belongs to the TonB-dependent receptor family.</text>
</comment>
<dbReference type="InterPro" id="IPR039426">
    <property type="entry name" value="TonB-dep_rcpt-like"/>
</dbReference>
<evidence type="ECO:0000256" key="5">
    <source>
        <dbReference type="ARBA" id="ARBA00023136"/>
    </source>
</evidence>
<evidence type="ECO:0000256" key="7">
    <source>
        <dbReference type="PROSITE-ProRule" id="PRU01360"/>
    </source>
</evidence>